<dbReference type="EMBL" id="CP136865">
    <property type="protein sequence ID" value="WOJ98483.1"/>
    <property type="molecule type" value="Genomic_DNA"/>
</dbReference>
<keyword evidence="3" id="KW-0489">Methyltransferase</keyword>
<feature type="domain" description="Methyltransferase" evidence="1">
    <location>
        <begin position="94"/>
        <end position="181"/>
    </location>
</feature>
<dbReference type="Pfam" id="PF21302">
    <property type="entry name" value="Zn_ribbon_RlmA"/>
    <property type="match status" value="1"/>
</dbReference>
<dbReference type="Gene3D" id="3.40.50.150">
    <property type="entry name" value="Vaccinia Virus protein VP39"/>
    <property type="match status" value="1"/>
</dbReference>
<name>A0ABZ0III1_9GAMM</name>
<dbReference type="SUPFAM" id="SSF53335">
    <property type="entry name" value="S-adenosyl-L-methionine-dependent methyltransferases"/>
    <property type="match status" value="1"/>
</dbReference>
<dbReference type="InterPro" id="IPR048647">
    <property type="entry name" value="RlmA_N"/>
</dbReference>
<keyword evidence="4" id="KW-1185">Reference proteome</keyword>
<dbReference type="Pfam" id="PF13649">
    <property type="entry name" value="Methyltransf_25"/>
    <property type="match status" value="1"/>
</dbReference>
<evidence type="ECO:0000313" key="3">
    <source>
        <dbReference type="EMBL" id="WOJ98483.1"/>
    </source>
</evidence>
<keyword evidence="3" id="KW-0808">Transferase</keyword>
<dbReference type="InterPro" id="IPR041698">
    <property type="entry name" value="Methyltransf_25"/>
</dbReference>
<gene>
    <name evidence="3" type="ORF">R0137_07905</name>
</gene>
<reference evidence="3 4" key="1">
    <citation type="submission" date="2023-10" db="EMBL/GenBank/DDBJ databases">
        <title>Two novel species belonging to the OM43/NOR5 clade.</title>
        <authorList>
            <person name="Park M."/>
        </authorList>
    </citation>
    <scope>NUCLEOTIDE SEQUENCE [LARGE SCALE GENOMIC DNA]</scope>
    <source>
        <strain evidence="3 4">IMCC45268</strain>
    </source>
</reference>
<dbReference type="RefSeq" id="WP_407329842.1">
    <property type="nucleotide sequence ID" value="NZ_CP136865.1"/>
</dbReference>
<proteinExistence type="predicted"/>
<dbReference type="InterPro" id="IPR016718">
    <property type="entry name" value="rRNA_m1G-MeTrfase_A_prd"/>
</dbReference>
<feature type="domain" description="23S rRNA (guanine(745)-N(1))-methyltransferase N-terminal" evidence="2">
    <location>
        <begin position="10"/>
        <end position="52"/>
    </location>
</feature>
<dbReference type="GO" id="GO:0032259">
    <property type="term" value="P:methylation"/>
    <property type="evidence" value="ECO:0007669"/>
    <property type="project" value="UniProtKB-KW"/>
</dbReference>
<dbReference type="InterPro" id="IPR029063">
    <property type="entry name" value="SAM-dependent_MTases_sf"/>
</dbReference>
<accession>A0ABZ0III1</accession>
<dbReference type="GO" id="GO:0008168">
    <property type="term" value="F:methyltransferase activity"/>
    <property type="evidence" value="ECO:0007669"/>
    <property type="project" value="UniProtKB-KW"/>
</dbReference>
<evidence type="ECO:0000259" key="1">
    <source>
        <dbReference type="Pfam" id="PF13649"/>
    </source>
</evidence>
<dbReference type="Proteomes" id="UP001626549">
    <property type="component" value="Chromosome"/>
</dbReference>
<sequence length="278" mass="30597">MPFEFNTALRCPLDGLPMDWQDGVLHCANRHAYDIAKQGYANLLSAKDKRSKDPGDSHEMVAARHRFLEGGHYQAVANSVADVLLPHLVTGSLIVDAGCGEGYYLRHLRDRVAEAGLPSVAMVGFDISKWAVQVAARRFAATWLVASNRSIPLGDASTDAVIDMFGFPDFESFSRILKPSGLLLRVQAGRDHLIELRRLIYPSLKDRELSQSAPPGFSLQAQSQLNFETVGLDKTQMADLLLMTPHFFRASAEGKERAAAVDTMPVTVNVSVDLFRKS</sequence>
<organism evidence="3 4">
    <name type="scientific">Congregibacter brevis</name>
    <dbReference type="NCBI Taxonomy" id="3081201"/>
    <lineage>
        <taxon>Bacteria</taxon>
        <taxon>Pseudomonadati</taxon>
        <taxon>Pseudomonadota</taxon>
        <taxon>Gammaproteobacteria</taxon>
        <taxon>Cellvibrionales</taxon>
        <taxon>Halieaceae</taxon>
        <taxon>Congregibacter</taxon>
    </lineage>
</organism>
<evidence type="ECO:0000313" key="4">
    <source>
        <dbReference type="Proteomes" id="UP001626549"/>
    </source>
</evidence>
<evidence type="ECO:0000259" key="2">
    <source>
        <dbReference type="Pfam" id="PF21302"/>
    </source>
</evidence>
<protein>
    <submittedName>
        <fullName evidence="3">Methyltransferase domain-containing protein</fullName>
    </submittedName>
</protein>
<dbReference type="PIRSF" id="PIRSF018249">
    <property type="entry name" value="MyrA_prd"/>
    <property type="match status" value="1"/>
</dbReference>